<dbReference type="RefSeq" id="WP_115640123.1">
    <property type="nucleotide sequence ID" value="NZ_UFWZ01000001.1"/>
</dbReference>
<dbReference type="EMBL" id="UFWZ01000001">
    <property type="protein sequence ID" value="SUY45411.1"/>
    <property type="molecule type" value="Genomic_DNA"/>
</dbReference>
<dbReference type="Pfam" id="PF00440">
    <property type="entry name" value="TetR_N"/>
    <property type="match status" value="1"/>
</dbReference>
<dbReference type="InterPro" id="IPR001647">
    <property type="entry name" value="HTH_TetR"/>
</dbReference>
<evidence type="ECO:0000259" key="3">
    <source>
        <dbReference type="PROSITE" id="PS50977"/>
    </source>
</evidence>
<dbReference type="PRINTS" id="PR00455">
    <property type="entry name" value="HTHTETR"/>
</dbReference>
<accession>A0A381J5P3</accession>
<protein>
    <submittedName>
        <fullName evidence="4">Transcriptional regulator, TetR family</fullName>
    </submittedName>
</protein>
<dbReference type="Proteomes" id="UP000254664">
    <property type="component" value="Unassembled WGS sequence"/>
</dbReference>
<reference evidence="4 5" key="1">
    <citation type="submission" date="2018-06" db="EMBL/GenBank/DDBJ databases">
        <authorList>
            <consortium name="Pathogen Informatics"/>
            <person name="Doyle S."/>
        </authorList>
    </citation>
    <scope>NUCLEOTIDE SEQUENCE [LARGE SCALE GENOMIC DNA]</scope>
    <source>
        <strain evidence="4 5">NCTC9836</strain>
    </source>
</reference>
<dbReference type="PANTHER" id="PTHR43479:SF11">
    <property type="entry name" value="ACREF_ENVCD OPERON REPRESSOR-RELATED"/>
    <property type="match status" value="1"/>
</dbReference>
<evidence type="ECO:0000313" key="4">
    <source>
        <dbReference type="EMBL" id="SUY45411.1"/>
    </source>
</evidence>
<dbReference type="InterPro" id="IPR009057">
    <property type="entry name" value="Homeodomain-like_sf"/>
</dbReference>
<evidence type="ECO:0000313" key="5">
    <source>
        <dbReference type="Proteomes" id="UP000254664"/>
    </source>
</evidence>
<keyword evidence="1 2" id="KW-0238">DNA-binding</keyword>
<dbReference type="OrthoDB" id="494991at2"/>
<feature type="DNA-binding region" description="H-T-H motif" evidence="2">
    <location>
        <begin position="29"/>
        <end position="48"/>
    </location>
</feature>
<name>A0A381J5P3_9CLOT</name>
<dbReference type="Gene3D" id="1.10.357.10">
    <property type="entry name" value="Tetracycline Repressor, domain 2"/>
    <property type="match status" value="1"/>
</dbReference>
<dbReference type="AlphaFoldDB" id="A0A381J5P3"/>
<evidence type="ECO:0000256" key="2">
    <source>
        <dbReference type="PROSITE-ProRule" id="PRU00335"/>
    </source>
</evidence>
<sequence length="201" mass="23495">MQYLKDHVRNSIREEALKEFNKKGYKGASVRNIAKNSNTSVGNIYKYFDSKEALYENLIEPVYDKVMDYINQFEKVELNDKAEDVFYQLMEKIMEIFNYNSMELSILLNKSQGSRYEHCKGTFVSFITRIVTENVSYQLSTKGKKLKDNFLIYIISNSLVESISIILEEIQDGSKARKLILNIIEIFYNDILDKVDSEDIN</sequence>
<proteinExistence type="predicted"/>
<organism evidence="4 5">
    <name type="scientific">Clostridium putrefaciens</name>
    <dbReference type="NCBI Taxonomy" id="99675"/>
    <lineage>
        <taxon>Bacteria</taxon>
        <taxon>Bacillati</taxon>
        <taxon>Bacillota</taxon>
        <taxon>Clostridia</taxon>
        <taxon>Eubacteriales</taxon>
        <taxon>Clostridiaceae</taxon>
        <taxon>Clostridium</taxon>
    </lineage>
</organism>
<feature type="domain" description="HTH tetR-type" evidence="3">
    <location>
        <begin position="6"/>
        <end position="66"/>
    </location>
</feature>
<dbReference type="InterPro" id="IPR050624">
    <property type="entry name" value="HTH-type_Tx_Regulator"/>
</dbReference>
<dbReference type="SUPFAM" id="SSF46689">
    <property type="entry name" value="Homeodomain-like"/>
    <property type="match status" value="1"/>
</dbReference>
<keyword evidence="5" id="KW-1185">Reference proteome</keyword>
<evidence type="ECO:0000256" key="1">
    <source>
        <dbReference type="ARBA" id="ARBA00023125"/>
    </source>
</evidence>
<gene>
    <name evidence="4" type="ORF">NCTC9836_00265</name>
</gene>
<dbReference type="PROSITE" id="PS50977">
    <property type="entry name" value="HTH_TETR_2"/>
    <property type="match status" value="1"/>
</dbReference>
<dbReference type="GO" id="GO:0003677">
    <property type="term" value="F:DNA binding"/>
    <property type="evidence" value="ECO:0007669"/>
    <property type="project" value="UniProtKB-UniRule"/>
</dbReference>
<dbReference type="PANTHER" id="PTHR43479">
    <property type="entry name" value="ACREF/ENVCD OPERON REPRESSOR-RELATED"/>
    <property type="match status" value="1"/>
</dbReference>